<evidence type="ECO:0000313" key="13">
    <source>
        <dbReference type="Proteomes" id="UP000095751"/>
    </source>
</evidence>
<comment type="cofactor">
    <cofactor evidence="1">
        <name>pyridoxal 5'-phosphate</name>
        <dbReference type="ChEBI" id="CHEBI:597326"/>
    </cofactor>
</comment>
<dbReference type="NCBIfam" id="NF003764">
    <property type="entry name" value="PRK05355.1"/>
    <property type="match status" value="1"/>
</dbReference>
<dbReference type="InterPro" id="IPR015422">
    <property type="entry name" value="PyrdxlP-dep_Trfase_small"/>
</dbReference>
<dbReference type="InterPro" id="IPR015421">
    <property type="entry name" value="PyrdxlP-dep_Trfase_major"/>
</dbReference>
<dbReference type="PANTHER" id="PTHR43247:SF1">
    <property type="entry name" value="PHOSPHOSERINE AMINOTRANSFERASE"/>
    <property type="match status" value="1"/>
</dbReference>
<protein>
    <recommendedName>
        <fullName evidence="4">phosphoserine transaminase</fullName>
        <ecNumber evidence="4">2.6.1.52</ecNumber>
    </recommendedName>
</protein>
<evidence type="ECO:0000256" key="2">
    <source>
        <dbReference type="ARBA" id="ARBA00005099"/>
    </source>
</evidence>
<dbReference type="KEGG" id="fcy:FRACYDRAFT_194145"/>
<evidence type="ECO:0000256" key="3">
    <source>
        <dbReference type="ARBA" id="ARBA00006904"/>
    </source>
</evidence>
<dbReference type="GO" id="GO:0004648">
    <property type="term" value="F:O-phospho-L-serine:2-oxoglutarate aminotransferase activity"/>
    <property type="evidence" value="ECO:0007669"/>
    <property type="project" value="UniProtKB-EC"/>
</dbReference>
<keyword evidence="5" id="KW-0032">Aminotransferase</keyword>
<dbReference type="PANTHER" id="PTHR43247">
    <property type="entry name" value="PHOSPHOSERINE AMINOTRANSFERASE"/>
    <property type="match status" value="1"/>
</dbReference>
<evidence type="ECO:0000256" key="9">
    <source>
        <dbReference type="ARBA" id="ARBA00023299"/>
    </source>
</evidence>
<dbReference type="EC" id="2.6.1.52" evidence="4"/>
<dbReference type="HAMAP" id="MF_00160">
    <property type="entry name" value="SerC_aminotrans_5"/>
    <property type="match status" value="1"/>
</dbReference>
<dbReference type="FunFam" id="3.40.640.10:FF:000010">
    <property type="entry name" value="Phosphoserine aminotransferase"/>
    <property type="match status" value="1"/>
</dbReference>
<dbReference type="OrthoDB" id="1703350at2759"/>
<proteinExistence type="inferred from homology"/>
<keyword evidence="9" id="KW-0718">Serine biosynthesis</keyword>
<dbReference type="Pfam" id="PF00266">
    <property type="entry name" value="Aminotran_5"/>
    <property type="match status" value="1"/>
</dbReference>
<feature type="domain" description="Aminotransferase class V" evidence="11">
    <location>
        <begin position="2"/>
        <end position="302"/>
    </location>
</feature>
<dbReference type="Proteomes" id="UP000095751">
    <property type="component" value="Unassembled WGS sequence"/>
</dbReference>
<dbReference type="InterPro" id="IPR015424">
    <property type="entry name" value="PyrdxlP-dep_Trfase"/>
</dbReference>
<keyword evidence="7" id="KW-0808">Transferase</keyword>
<dbReference type="InParanoid" id="A0A1E7EVG1"/>
<comment type="similarity">
    <text evidence="3">Belongs to the class-V pyridoxal-phosphate-dependent aminotransferase family. SerC subfamily.</text>
</comment>
<evidence type="ECO:0000256" key="6">
    <source>
        <dbReference type="ARBA" id="ARBA00022605"/>
    </source>
</evidence>
<dbReference type="SUPFAM" id="SSF53383">
    <property type="entry name" value="PLP-dependent transferases"/>
    <property type="match status" value="1"/>
</dbReference>
<dbReference type="EMBL" id="KV784373">
    <property type="protein sequence ID" value="OEU10008.1"/>
    <property type="molecule type" value="Genomic_DNA"/>
</dbReference>
<dbReference type="PIRSF" id="PIRSF000525">
    <property type="entry name" value="SerC"/>
    <property type="match status" value="1"/>
</dbReference>
<evidence type="ECO:0000313" key="12">
    <source>
        <dbReference type="EMBL" id="OEU10008.1"/>
    </source>
</evidence>
<dbReference type="InterPro" id="IPR000192">
    <property type="entry name" value="Aminotrans_V_dom"/>
</dbReference>
<dbReference type="UniPathway" id="UPA00135">
    <property type="reaction ID" value="UER00197"/>
</dbReference>
<evidence type="ECO:0000256" key="4">
    <source>
        <dbReference type="ARBA" id="ARBA00013030"/>
    </source>
</evidence>
<comment type="pathway">
    <text evidence="2">Amino-acid biosynthesis; L-serine biosynthesis; L-serine from 3-phospho-D-glycerate: step 2/3.</text>
</comment>
<dbReference type="Gene3D" id="3.90.1150.10">
    <property type="entry name" value="Aspartate Aminotransferase, domain 1"/>
    <property type="match status" value="1"/>
</dbReference>
<evidence type="ECO:0000256" key="8">
    <source>
        <dbReference type="ARBA" id="ARBA00022898"/>
    </source>
</evidence>
<dbReference type="InterPro" id="IPR022278">
    <property type="entry name" value="Pser_aminoTfrase"/>
</dbReference>
<evidence type="ECO:0000256" key="1">
    <source>
        <dbReference type="ARBA" id="ARBA00001933"/>
    </source>
</evidence>
<gene>
    <name evidence="12" type="ORF">FRACYDRAFT_194145</name>
</gene>
<keyword evidence="13" id="KW-1185">Reference proteome</keyword>
<evidence type="ECO:0000259" key="11">
    <source>
        <dbReference type="Pfam" id="PF00266"/>
    </source>
</evidence>
<reference evidence="12 13" key="1">
    <citation type="submission" date="2016-09" db="EMBL/GenBank/DDBJ databases">
        <title>Extensive genetic diversity and differential bi-allelic expression allows diatom success in the polar Southern Ocean.</title>
        <authorList>
            <consortium name="DOE Joint Genome Institute"/>
            <person name="Mock T."/>
            <person name="Otillar R.P."/>
            <person name="Strauss J."/>
            <person name="Dupont C."/>
            <person name="Frickenhaus S."/>
            <person name="Maumus F."/>
            <person name="Mcmullan M."/>
            <person name="Sanges R."/>
            <person name="Schmutz J."/>
            <person name="Toseland A."/>
            <person name="Valas R."/>
            <person name="Veluchamy A."/>
            <person name="Ward B.J."/>
            <person name="Allen A."/>
            <person name="Barry K."/>
            <person name="Falciatore A."/>
            <person name="Ferrante M."/>
            <person name="Fortunato A.E."/>
            <person name="Gloeckner G."/>
            <person name="Gruber A."/>
            <person name="Hipkin R."/>
            <person name="Janech M."/>
            <person name="Kroth P."/>
            <person name="Leese F."/>
            <person name="Lindquist E."/>
            <person name="Lyon B.R."/>
            <person name="Martin J."/>
            <person name="Mayer C."/>
            <person name="Parker M."/>
            <person name="Quesneville H."/>
            <person name="Raymond J."/>
            <person name="Uhlig C."/>
            <person name="Valentin K.U."/>
            <person name="Worden A.Z."/>
            <person name="Armbrust E.V."/>
            <person name="Bowler C."/>
            <person name="Green B."/>
            <person name="Moulton V."/>
            <person name="Van Oosterhout C."/>
            <person name="Grigoriev I."/>
        </authorList>
    </citation>
    <scope>NUCLEOTIDE SEQUENCE [LARGE SCALE GENOMIC DNA]</scope>
    <source>
        <strain evidence="12 13">CCMP1102</strain>
    </source>
</reference>
<keyword evidence="6" id="KW-0028">Amino-acid biosynthesis</keyword>
<dbReference type="Gene3D" id="3.40.640.10">
    <property type="entry name" value="Type I PLP-dependent aspartate aminotransferase-like (Major domain)"/>
    <property type="match status" value="1"/>
</dbReference>
<comment type="catalytic activity">
    <reaction evidence="10">
        <text>O-phospho-L-serine + 2-oxoglutarate = 3-phosphooxypyruvate + L-glutamate</text>
        <dbReference type="Rhea" id="RHEA:14329"/>
        <dbReference type="ChEBI" id="CHEBI:16810"/>
        <dbReference type="ChEBI" id="CHEBI:18110"/>
        <dbReference type="ChEBI" id="CHEBI:29985"/>
        <dbReference type="ChEBI" id="CHEBI:57524"/>
        <dbReference type="EC" id="2.6.1.52"/>
    </reaction>
</comment>
<evidence type="ECO:0000256" key="5">
    <source>
        <dbReference type="ARBA" id="ARBA00022576"/>
    </source>
</evidence>
<dbReference type="GO" id="GO:0030170">
    <property type="term" value="F:pyridoxal phosphate binding"/>
    <property type="evidence" value="ECO:0007669"/>
    <property type="project" value="TreeGrafter"/>
</dbReference>
<evidence type="ECO:0000256" key="7">
    <source>
        <dbReference type="ARBA" id="ARBA00022679"/>
    </source>
</evidence>
<accession>A0A1E7EVG1</accession>
<dbReference type="GO" id="GO:0005737">
    <property type="term" value="C:cytoplasm"/>
    <property type="evidence" value="ECO:0007669"/>
    <property type="project" value="TreeGrafter"/>
</dbReference>
<sequence>MNFSPGPTNLPAAVEAEVKKLFDSERMCSMYLSHRSPEFISILEETTKLAREVMHIPDNYEVLFMHGGGHGQFAAAPMNLCTSKEDKATYLVNGTWSQRAAEEASKYATPIVVSSQNKDGSFTSNPSLDNIDKDSKYIYLCSNETVNGIEMHRLPKLGPDSPPLVIDASSDFSTKSIDWVESNVGLLYACASKNIGHPGLTMVVIRKDLIGNQQNICPGVFCYKTNVEGENLWNTIATFNVEVVGIVMKWILQQGGVEEMETRSIAKSSMIYDLIENSNGFFCTPLQDKSIRSRMNVPFDICGGDQELTKEFVIKGWEQGIVGLRTKTPFGVGKLRASLYNGVSVENTVKLATFMDQFMKCKQKS</sequence>
<dbReference type="GO" id="GO:0006564">
    <property type="term" value="P:L-serine biosynthetic process"/>
    <property type="evidence" value="ECO:0007669"/>
    <property type="project" value="UniProtKB-KW"/>
</dbReference>
<keyword evidence="8" id="KW-0663">Pyridoxal phosphate</keyword>
<dbReference type="AlphaFoldDB" id="A0A1E7EVG1"/>
<name>A0A1E7EVG1_9STRA</name>
<evidence type="ECO:0000256" key="10">
    <source>
        <dbReference type="ARBA" id="ARBA00049007"/>
    </source>
</evidence>
<organism evidence="12 13">
    <name type="scientific">Fragilariopsis cylindrus CCMP1102</name>
    <dbReference type="NCBI Taxonomy" id="635003"/>
    <lineage>
        <taxon>Eukaryota</taxon>
        <taxon>Sar</taxon>
        <taxon>Stramenopiles</taxon>
        <taxon>Ochrophyta</taxon>
        <taxon>Bacillariophyta</taxon>
        <taxon>Bacillariophyceae</taxon>
        <taxon>Bacillariophycidae</taxon>
        <taxon>Bacillariales</taxon>
        <taxon>Bacillariaceae</taxon>
        <taxon>Fragilariopsis</taxon>
    </lineage>
</organism>